<organism evidence="2 3">
    <name type="scientific">Caenorhabditis elegans</name>
    <dbReference type="NCBI Taxonomy" id="6239"/>
    <lineage>
        <taxon>Eukaryota</taxon>
        <taxon>Metazoa</taxon>
        <taxon>Ecdysozoa</taxon>
        <taxon>Nematoda</taxon>
        <taxon>Chromadorea</taxon>
        <taxon>Rhabditida</taxon>
        <taxon>Rhabditina</taxon>
        <taxon>Rhabditomorpha</taxon>
        <taxon>Rhabditoidea</taxon>
        <taxon>Rhabditidae</taxon>
        <taxon>Peloderinae</taxon>
        <taxon>Caenorhabditis</taxon>
    </lineage>
</organism>
<accession>Q4R123</accession>
<dbReference type="PANTHER" id="PTHR21503">
    <property type="entry name" value="F-BOX-CONTAINING HYPOTHETICAL PROTEIN C.ELEGANS"/>
    <property type="match status" value="1"/>
</dbReference>
<dbReference type="UCSC" id="K07H8.11">
    <property type="organism name" value="c. elegans"/>
</dbReference>
<dbReference type="FunCoup" id="Q4R123">
    <property type="interactions" value="268"/>
</dbReference>
<dbReference type="GeneID" id="3896786"/>
<dbReference type="eggNOG" id="ENOG502RT5F">
    <property type="taxonomic scope" value="Eukaryota"/>
</dbReference>
<evidence type="ECO:0000313" key="3">
    <source>
        <dbReference type="Proteomes" id="UP000001940"/>
    </source>
</evidence>
<keyword evidence="1" id="KW-0732">Signal</keyword>
<gene>
    <name evidence="2" type="ORF">CELE_K07H8.11</name>
    <name evidence="2 4" type="ORF">K07H8.11</name>
</gene>
<dbReference type="WormBase" id="K07H8.11">
    <property type="protein sequence ID" value="CE38847"/>
    <property type="gene ID" value="WBGene00044510"/>
</dbReference>
<proteinExistence type="predicted"/>
<dbReference type="InParanoid" id="Q4R123"/>
<dbReference type="CTD" id="3896786"/>
<dbReference type="KEGG" id="cel:CELE_K07H8.11"/>
<sequence>MLVVIFCFLNILFSVTSFDLEDDDDSWKELTFSIRTDGNGTIESAHIQWTDRFDDSFAYAYTNENRTDLKFLYDKPRPELFVSKNFIVDAFTQFMDFFQNRTKISRISVTLPSLTDDLKKITKRKNSVKTKPAIDNFRFNSYDSLLYNELLRLSTGIPKQLKISFFYYPERTEKVLDGTILNHPKVREITELDLRTVESDINDAQLHQLECESISLRSSTVTNAGINRILKEWQDGLRPTRYLKLVNDDLQKAEIMDGVSKRTLQRGVWEIKNRFNASATVTVSRVPTNLYDSKPTFEFAVS</sequence>
<dbReference type="PANTHER" id="PTHR21503:SF50">
    <property type="entry name" value="F-BOX DOMAIN-CONTAINING PROTEIN"/>
    <property type="match status" value="1"/>
</dbReference>
<dbReference type="Proteomes" id="UP000001940">
    <property type="component" value="Chromosome IV"/>
</dbReference>
<dbReference type="EMBL" id="BX284604">
    <property type="protein sequence ID" value="CCD70609.1"/>
    <property type="molecule type" value="Genomic_DNA"/>
</dbReference>
<protein>
    <submittedName>
        <fullName evidence="2">F-box associated domain-containing protein</fullName>
    </submittedName>
</protein>
<evidence type="ECO:0000313" key="2">
    <source>
        <dbReference type="EMBL" id="CCD70609.1"/>
    </source>
</evidence>
<dbReference type="HOGENOM" id="CLU_922074_0_0_1"/>
<reference evidence="2 3" key="1">
    <citation type="journal article" date="1998" name="Science">
        <title>Genome sequence of the nematode C. elegans: a platform for investigating biology.</title>
        <authorList>
            <consortium name="The C. elegans sequencing consortium"/>
            <person name="Sulson J.E."/>
            <person name="Waterston R."/>
        </authorList>
    </citation>
    <scope>NUCLEOTIDE SEQUENCE [LARGE SCALE GENOMIC DNA]</scope>
    <source>
        <strain evidence="2 3">Bristol N2</strain>
    </source>
</reference>
<dbReference type="AlphaFoldDB" id="Q4R123"/>
<dbReference type="RefSeq" id="NP_001033423.1">
    <property type="nucleotide sequence ID" value="NM_001038334.1"/>
</dbReference>
<dbReference type="AGR" id="WB:WBGene00044510"/>
<dbReference type="PaxDb" id="6239-K07H8.11"/>
<feature type="signal peptide" evidence="1">
    <location>
        <begin position="1"/>
        <end position="17"/>
    </location>
</feature>
<dbReference type="OMA" id="QLECESI"/>
<dbReference type="OrthoDB" id="5809784at2759"/>
<feature type="chain" id="PRO_5004242138" evidence="1">
    <location>
        <begin position="18"/>
        <end position="302"/>
    </location>
</feature>
<evidence type="ECO:0000313" key="4">
    <source>
        <dbReference type="WormBase" id="K07H8.11"/>
    </source>
</evidence>
<name>Q4R123_CAEEL</name>
<keyword evidence="3" id="KW-1185">Reference proteome</keyword>
<dbReference type="Bgee" id="WBGene00044510">
    <property type="expression patterns" value="Expressed in adult organism and 1 other cell type or tissue"/>
</dbReference>
<evidence type="ECO:0000256" key="1">
    <source>
        <dbReference type="SAM" id="SignalP"/>
    </source>
</evidence>